<evidence type="ECO:0000256" key="5">
    <source>
        <dbReference type="PIRNR" id="PIRNR038471"/>
    </source>
</evidence>
<organism evidence="9 12">
    <name type="scientific">Chromobacterium violaceum</name>
    <dbReference type="NCBI Taxonomy" id="536"/>
    <lineage>
        <taxon>Bacteria</taxon>
        <taxon>Pseudomonadati</taxon>
        <taxon>Pseudomonadota</taxon>
        <taxon>Betaproteobacteria</taxon>
        <taxon>Neisseriales</taxon>
        <taxon>Chromobacteriaceae</taxon>
        <taxon>Chromobacterium</taxon>
    </lineage>
</organism>
<sequence>MDFANTPSFFRSGPPPAARLAMSVVASIALLIGDSRYGLMEQAREALSLALYPVQRAVNMPAQAVRHAGDYLTSQAELKQENTALREKQLQMAAQLGRLQTLERELNQLRQLNGIRAQRDDSAQIAETLYTGRDPFSYKIIIDKGDDAKLQAGQPVVDSRGLLGQVTRVQPLTAEVTLIIDKNQMVPVMIARTGERAILYGYGGGIELRYLPQSSDVKENDRIVTSGLDGVFPEGIPVAVVSKVDRNAGAAFTRVSTLPLSGVQQTRYVLVLQAKETRPRPAEPPPLPEKKTKGGKKSADEE</sequence>
<dbReference type="InterPro" id="IPR007221">
    <property type="entry name" value="MreC"/>
</dbReference>
<dbReference type="Proteomes" id="UP000254029">
    <property type="component" value="Unassembled WGS sequence"/>
</dbReference>
<dbReference type="InterPro" id="IPR055342">
    <property type="entry name" value="MreC_beta-barrel_core"/>
</dbReference>
<feature type="region of interest" description="Disordered" evidence="7">
    <location>
        <begin position="274"/>
        <end position="302"/>
    </location>
</feature>
<dbReference type="PANTHER" id="PTHR34138:SF1">
    <property type="entry name" value="CELL SHAPE-DETERMINING PROTEIN MREC"/>
    <property type="match status" value="1"/>
</dbReference>
<gene>
    <name evidence="9" type="ORF">CBW21_02100</name>
    <name evidence="10" type="ORF">NCTC8684_03603</name>
    <name evidence="11" type="ORF">NCTC9695_06303</name>
</gene>
<evidence type="ECO:0000256" key="4">
    <source>
        <dbReference type="ARBA" id="ARBA00032089"/>
    </source>
</evidence>
<reference evidence="10 13" key="2">
    <citation type="submission" date="2018-06" db="EMBL/GenBank/DDBJ databases">
        <authorList>
            <consortium name="Pathogen Informatics"/>
            <person name="Doyle S."/>
        </authorList>
    </citation>
    <scope>NUCLEOTIDE SEQUENCE [LARGE SCALE GENOMIC DNA]</scope>
    <source>
        <strain evidence="10 13">NCTC8684</strain>
    </source>
</reference>
<dbReference type="GO" id="GO:0008360">
    <property type="term" value="P:regulation of cell shape"/>
    <property type="evidence" value="ECO:0007669"/>
    <property type="project" value="UniProtKB-KW"/>
</dbReference>
<dbReference type="NCBIfam" id="TIGR00219">
    <property type="entry name" value="mreC"/>
    <property type="match status" value="1"/>
</dbReference>
<keyword evidence="6" id="KW-0175">Coiled coil</keyword>
<evidence type="ECO:0000256" key="6">
    <source>
        <dbReference type="SAM" id="Coils"/>
    </source>
</evidence>
<comment type="function">
    <text evidence="5">Involved in formation and maintenance of cell shape.</text>
</comment>
<reference evidence="9 12" key="1">
    <citation type="submission" date="2017-05" db="EMBL/GenBank/DDBJ databases">
        <title>Chromobacterium violaceum GHPS1 isolated from Hydrocarbon polluted soil in French Guiana display an awesome secondary metabolite arsenal and a battery of drug and heavy-metal-resistance and detoxification of xenobiotics proteins.</title>
        <authorList>
            <person name="Belbahri L."/>
        </authorList>
    </citation>
    <scope>NUCLEOTIDE SEQUENCE [LARGE SCALE GENOMIC DNA]</scope>
    <source>
        <strain evidence="9 12">GHPS1</strain>
    </source>
</reference>
<name>A0A1R0MX61_CHRVL</name>
<proteinExistence type="inferred from homology"/>
<dbReference type="Gene3D" id="2.40.10.340">
    <property type="entry name" value="Rod shape-determining protein MreC, domain 1"/>
    <property type="match status" value="1"/>
</dbReference>
<evidence type="ECO:0000256" key="7">
    <source>
        <dbReference type="SAM" id="MobiDB-lite"/>
    </source>
</evidence>
<evidence type="ECO:0000256" key="1">
    <source>
        <dbReference type="ARBA" id="ARBA00009369"/>
    </source>
</evidence>
<dbReference type="GeneID" id="66366160"/>
<dbReference type="Pfam" id="PF04085">
    <property type="entry name" value="MreC"/>
    <property type="match status" value="1"/>
</dbReference>
<evidence type="ECO:0000313" key="11">
    <source>
        <dbReference type="EMBL" id="VEB45771.1"/>
    </source>
</evidence>
<evidence type="ECO:0000256" key="3">
    <source>
        <dbReference type="ARBA" id="ARBA00022960"/>
    </source>
</evidence>
<evidence type="ECO:0000313" key="10">
    <source>
        <dbReference type="EMBL" id="SUX34738.1"/>
    </source>
</evidence>
<dbReference type="EMBL" id="LR134182">
    <property type="protein sequence ID" value="VEB45771.1"/>
    <property type="molecule type" value="Genomic_DNA"/>
</dbReference>
<dbReference type="GO" id="GO:0005886">
    <property type="term" value="C:plasma membrane"/>
    <property type="evidence" value="ECO:0007669"/>
    <property type="project" value="TreeGrafter"/>
</dbReference>
<feature type="coiled-coil region" evidence="6">
    <location>
        <begin position="85"/>
        <end position="112"/>
    </location>
</feature>
<dbReference type="RefSeq" id="WP_011137904.1">
    <property type="nucleotide sequence ID" value="NZ_CP024028.1"/>
</dbReference>
<evidence type="ECO:0000313" key="12">
    <source>
        <dbReference type="Proteomes" id="UP000196342"/>
    </source>
</evidence>
<evidence type="ECO:0000256" key="2">
    <source>
        <dbReference type="ARBA" id="ARBA00013855"/>
    </source>
</evidence>
<protein>
    <recommendedName>
        <fullName evidence="2 5">Cell shape-determining protein MreC</fullName>
    </recommendedName>
    <alternativeName>
        <fullName evidence="4 5">Cell shape protein MreC</fullName>
    </alternativeName>
</protein>
<comment type="similarity">
    <text evidence="1 5">Belongs to the MreC family.</text>
</comment>
<dbReference type="Proteomes" id="UP000196342">
    <property type="component" value="Unassembled WGS sequence"/>
</dbReference>
<dbReference type="Gene3D" id="2.40.10.350">
    <property type="entry name" value="Rod shape-determining protein MreC, domain 2"/>
    <property type="match status" value="1"/>
</dbReference>
<feature type="domain" description="Rod shape-determining protein MreC beta-barrel core" evidence="8">
    <location>
        <begin position="133"/>
        <end position="273"/>
    </location>
</feature>
<dbReference type="OMA" id="RDMTVLN"/>
<evidence type="ECO:0000313" key="13">
    <source>
        <dbReference type="Proteomes" id="UP000254029"/>
    </source>
</evidence>
<dbReference type="PIRSF" id="PIRSF038471">
    <property type="entry name" value="MreC"/>
    <property type="match status" value="1"/>
</dbReference>
<evidence type="ECO:0000259" key="8">
    <source>
        <dbReference type="Pfam" id="PF04085"/>
    </source>
</evidence>
<reference evidence="11 14" key="3">
    <citation type="submission" date="2018-12" db="EMBL/GenBank/DDBJ databases">
        <authorList>
            <consortium name="Pathogen Informatics"/>
        </authorList>
    </citation>
    <scope>NUCLEOTIDE SEQUENCE [LARGE SCALE GENOMIC DNA]</scope>
    <source>
        <strain evidence="11 14">NCTC9695</strain>
    </source>
</reference>
<dbReference type="EMBL" id="NHOO01000002">
    <property type="protein sequence ID" value="OVE50069.1"/>
    <property type="molecule type" value="Genomic_DNA"/>
</dbReference>
<dbReference type="AlphaFoldDB" id="A0A1R0MX61"/>
<dbReference type="InterPro" id="IPR042177">
    <property type="entry name" value="Cell/Rod_1"/>
</dbReference>
<keyword evidence="12" id="KW-1185">Reference proteome</keyword>
<evidence type="ECO:0000313" key="9">
    <source>
        <dbReference type="EMBL" id="OVE50069.1"/>
    </source>
</evidence>
<feature type="compositionally biased region" description="Basic and acidic residues" evidence="7">
    <location>
        <begin position="288"/>
        <end position="302"/>
    </location>
</feature>
<dbReference type="InterPro" id="IPR042175">
    <property type="entry name" value="Cell/Rod_MreC_2"/>
</dbReference>
<evidence type="ECO:0000313" key="14">
    <source>
        <dbReference type="Proteomes" id="UP000275777"/>
    </source>
</evidence>
<dbReference type="PANTHER" id="PTHR34138">
    <property type="entry name" value="CELL SHAPE-DETERMINING PROTEIN MREC"/>
    <property type="match status" value="1"/>
</dbReference>
<accession>A0A1R0MX61</accession>
<dbReference type="EMBL" id="UIGR01000001">
    <property type="protein sequence ID" value="SUX34738.1"/>
    <property type="molecule type" value="Genomic_DNA"/>
</dbReference>
<accession>A0A202BF29</accession>
<dbReference type="Proteomes" id="UP000275777">
    <property type="component" value="Chromosome"/>
</dbReference>
<keyword evidence="3 5" id="KW-0133">Cell shape</keyword>